<sequence length="177" mass="19625">MRLLSLFILLLSLSVSAGTVYKVVKEDGTVVYTDKPVAGAEKVGLPKANTAEPLATPNPRSSADVEKTKRKKRLKPEYQLTITQPQNEANIRNNAGNLTVMGHMQPKAADGEFHLLLDGQVIHRGSSPQFALENVDRGEHRVKIQYVGRSGKILASSPERVFYLHRFSILHQNQQSN</sequence>
<evidence type="ECO:0000313" key="5">
    <source>
        <dbReference type="Proteomes" id="UP000245728"/>
    </source>
</evidence>
<evidence type="ECO:0000259" key="3">
    <source>
        <dbReference type="Pfam" id="PF13511"/>
    </source>
</evidence>
<gene>
    <name evidence="4" type="ORF">HMF8227_00144</name>
</gene>
<accession>A0A2S2DZE3</accession>
<feature type="region of interest" description="Disordered" evidence="1">
    <location>
        <begin position="48"/>
        <end position="72"/>
    </location>
</feature>
<evidence type="ECO:0000256" key="2">
    <source>
        <dbReference type="SAM" id="SignalP"/>
    </source>
</evidence>
<organism evidence="4 5">
    <name type="scientific">Saliniradius amylolyticus</name>
    <dbReference type="NCBI Taxonomy" id="2183582"/>
    <lineage>
        <taxon>Bacteria</taxon>
        <taxon>Pseudomonadati</taxon>
        <taxon>Pseudomonadota</taxon>
        <taxon>Gammaproteobacteria</taxon>
        <taxon>Alteromonadales</taxon>
        <taxon>Alteromonadaceae</taxon>
        <taxon>Saliniradius</taxon>
    </lineage>
</organism>
<evidence type="ECO:0000256" key="1">
    <source>
        <dbReference type="SAM" id="MobiDB-lite"/>
    </source>
</evidence>
<feature type="domain" description="DUF4124" evidence="3">
    <location>
        <begin position="8"/>
        <end position="57"/>
    </location>
</feature>
<dbReference type="RefSeq" id="WP_109338351.1">
    <property type="nucleotide sequence ID" value="NZ_CP029347.1"/>
</dbReference>
<feature type="signal peptide" evidence="2">
    <location>
        <begin position="1"/>
        <end position="17"/>
    </location>
</feature>
<name>A0A2S2DZE3_9ALTE</name>
<dbReference type="KEGG" id="salh:HMF8227_00144"/>
<dbReference type="Proteomes" id="UP000245728">
    <property type="component" value="Chromosome"/>
</dbReference>
<keyword evidence="5" id="KW-1185">Reference proteome</keyword>
<keyword evidence="2" id="KW-0732">Signal</keyword>
<dbReference type="AlphaFoldDB" id="A0A2S2DZE3"/>
<feature type="chain" id="PRO_5015653609" description="DUF4124 domain-containing protein" evidence="2">
    <location>
        <begin position="18"/>
        <end position="177"/>
    </location>
</feature>
<dbReference type="EMBL" id="CP029347">
    <property type="protein sequence ID" value="AWL10652.1"/>
    <property type="molecule type" value="Genomic_DNA"/>
</dbReference>
<reference evidence="4 5" key="1">
    <citation type="submission" date="2018-05" db="EMBL/GenBank/DDBJ databases">
        <title>Salinimonas sp. HMF8227 Genome sequencing and assembly.</title>
        <authorList>
            <person name="Kang H."/>
            <person name="Kang J."/>
            <person name="Cha I."/>
            <person name="Kim H."/>
            <person name="Joh K."/>
        </authorList>
    </citation>
    <scope>NUCLEOTIDE SEQUENCE [LARGE SCALE GENOMIC DNA]</scope>
    <source>
        <strain evidence="4 5">HMF8227</strain>
    </source>
</reference>
<dbReference type="OrthoDB" id="7062774at2"/>
<dbReference type="Pfam" id="PF13511">
    <property type="entry name" value="DUF4124"/>
    <property type="match status" value="1"/>
</dbReference>
<proteinExistence type="predicted"/>
<evidence type="ECO:0000313" key="4">
    <source>
        <dbReference type="EMBL" id="AWL10652.1"/>
    </source>
</evidence>
<protein>
    <recommendedName>
        <fullName evidence="3">DUF4124 domain-containing protein</fullName>
    </recommendedName>
</protein>
<dbReference type="InterPro" id="IPR025392">
    <property type="entry name" value="DUF4124"/>
</dbReference>